<organism evidence="1 2">
    <name type="scientific">Nocardiopsis lambiniae</name>
    <dbReference type="NCBI Taxonomy" id="3075539"/>
    <lineage>
        <taxon>Bacteria</taxon>
        <taxon>Bacillati</taxon>
        <taxon>Actinomycetota</taxon>
        <taxon>Actinomycetes</taxon>
        <taxon>Streptosporangiales</taxon>
        <taxon>Nocardiopsidaceae</taxon>
        <taxon>Nocardiopsis</taxon>
    </lineage>
</organism>
<name>A0ABU2MDQ2_9ACTN</name>
<proteinExistence type="predicted"/>
<evidence type="ECO:0000313" key="2">
    <source>
        <dbReference type="Proteomes" id="UP001183390"/>
    </source>
</evidence>
<dbReference type="EMBL" id="JAVREP010000015">
    <property type="protein sequence ID" value="MDT0330812.1"/>
    <property type="molecule type" value="Genomic_DNA"/>
</dbReference>
<reference evidence="2" key="1">
    <citation type="submission" date="2023-07" db="EMBL/GenBank/DDBJ databases">
        <title>30 novel species of actinomycetes from the DSMZ collection.</title>
        <authorList>
            <person name="Nouioui I."/>
        </authorList>
    </citation>
    <scope>NUCLEOTIDE SEQUENCE [LARGE SCALE GENOMIC DNA]</scope>
    <source>
        <strain evidence="2">DSM 44743</strain>
    </source>
</reference>
<dbReference type="RefSeq" id="WP_311513403.1">
    <property type="nucleotide sequence ID" value="NZ_JAVREP010000015.1"/>
</dbReference>
<keyword evidence="2" id="KW-1185">Reference proteome</keyword>
<evidence type="ECO:0000313" key="1">
    <source>
        <dbReference type="EMBL" id="MDT0330812.1"/>
    </source>
</evidence>
<comment type="caution">
    <text evidence="1">The sequence shown here is derived from an EMBL/GenBank/DDBJ whole genome shotgun (WGS) entry which is preliminary data.</text>
</comment>
<gene>
    <name evidence="1" type="ORF">RM479_20530</name>
</gene>
<protein>
    <submittedName>
        <fullName evidence="1">Uncharacterized protein</fullName>
    </submittedName>
</protein>
<sequence length="42" mass="4460">MERDGDGRIRVTAIADSASHLTWSAALLGSLPEDTWDTGPCS</sequence>
<accession>A0ABU2MDQ2</accession>
<dbReference type="Proteomes" id="UP001183390">
    <property type="component" value="Unassembled WGS sequence"/>
</dbReference>